<dbReference type="Proteomes" id="UP000076482">
    <property type="component" value="Unassembled WGS sequence"/>
</dbReference>
<dbReference type="RefSeq" id="WP_063259563.1">
    <property type="nucleotide sequence ID" value="NZ_LJKE01000015.1"/>
</dbReference>
<organism evidence="1 2">
    <name type="scientific">Bacillus cereus</name>
    <dbReference type="NCBI Taxonomy" id="1396"/>
    <lineage>
        <taxon>Bacteria</taxon>
        <taxon>Bacillati</taxon>
        <taxon>Bacillota</taxon>
        <taxon>Bacilli</taxon>
        <taxon>Bacillales</taxon>
        <taxon>Bacillaceae</taxon>
        <taxon>Bacillus</taxon>
        <taxon>Bacillus cereus group</taxon>
    </lineage>
</organism>
<evidence type="ECO:0000313" key="1">
    <source>
        <dbReference type="EMBL" id="KZD71867.1"/>
    </source>
</evidence>
<comment type="caution">
    <text evidence="1">The sequence shown here is derived from an EMBL/GenBank/DDBJ whole genome shotgun (WGS) entry which is preliminary data.</text>
</comment>
<gene>
    <name evidence="1" type="ORF">B4088_0328</name>
</gene>
<proteinExistence type="predicted"/>
<evidence type="ECO:0000313" key="2">
    <source>
        <dbReference type="Proteomes" id="UP000076482"/>
    </source>
</evidence>
<dbReference type="EMBL" id="LJKE01000015">
    <property type="protein sequence ID" value="KZD71867.1"/>
    <property type="molecule type" value="Genomic_DNA"/>
</dbReference>
<reference evidence="1 2" key="1">
    <citation type="submission" date="2015-09" db="EMBL/GenBank/DDBJ databases">
        <title>Bacillus cereus food isolates.</title>
        <authorList>
            <person name="Boekhorst J."/>
        </authorList>
    </citation>
    <scope>NUCLEOTIDE SEQUENCE [LARGE SCALE GENOMIC DNA]</scope>
    <source>
        <strain evidence="1 2">B4088</strain>
    </source>
</reference>
<dbReference type="PATRIC" id="fig|1396.535.peg.4070"/>
<protein>
    <submittedName>
        <fullName evidence="1">Uncharacterized protein</fullName>
    </submittedName>
</protein>
<name>A0A164QLK2_BACCE</name>
<accession>A0A164QLK2</accession>
<dbReference type="AlphaFoldDB" id="A0A164QLK2"/>
<sequence length="172" mass="20224">MSEKQRIRYFVVTHGDLIGWIYIKRPKDIESKTDITLYSELDSSTKSFGKLFVEEITLEEYERVYNHIDPDTRSFEACLLVETYKGTNINLEIGKQLFSDWNEVKFDAHAMISLLKERIDISTLKRGFIEERSQHIDETFNGEHAACFYGALEEVFLLETWGPHIDQEELYI</sequence>